<evidence type="ECO:0000256" key="7">
    <source>
        <dbReference type="SAM" id="Phobius"/>
    </source>
</evidence>
<comment type="caution">
    <text evidence="10">The sequence shown here is derived from an EMBL/GenBank/DDBJ whole genome shotgun (WGS) entry which is preliminary data.</text>
</comment>
<feature type="domain" description="ComEC/Rec2-related protein" evidence="8">
    <location>
        <begin position="270"/>
        <end position="551"/>
    </location>
</feature>
<sequence length="759" mass="80845">MVSRVPPTVPMGDAEPDGAALQHRPWRNRGHLSSGLALVERHLAQAGFDRGPWGVVAFAAGIAAWFILPGPAQWLSWISLCLGGAMLSLAALRGEGRFPYLRQSLVVALCAAAAGSLLVWGKSALVGTPPVARPMVTMLEGKVLDRQEQPAEHRVRLTLATREPETGRAIKVRLNLDLDSDRIALVDGAVVRLRARLVPPAPPMLPGGYDFARTAWFSGLAATGSVLGPVSIVAPGDNGGWLQRLQRSLSRHVRANLDGSAGTIAAAFASGDRGAIAEADENAMRDAGLTHLLSISGLHVSAVIAATYVLVLRLLALMPWIALRLRLPLVAAGGGALAGIGYTLLTGSEVPTIRSCIGALLVLAALALGREALSMRMIAVGAGAILLLWPEALVGPSFQMSFAAVIAIVALHGEPRIHALFQAREEPLWAKALRQIGSLLLTGVVIELALLPIGLFHFHRAGVYGALANVVAIPLTTFLSMPLIALALLFDAIGAGAPFWWLAGKSLDLLLDLAHWTASWPGAVTMMPAMGRPALGLFLLGALWLALWRGRVRLLGLIPAAAGTLLLTLAEPPDVLISSDGRHVGVTGEGEALLVLRDSRSDFARDNLAELSGMEGEMRLIADWPGAHCNPDFCAITLRRGGRDWQLLIGRGKDMVEERALAAACERVDVVIAARYLPRSCKPRWIKADRRMLDRTGGLSLDLERVRFRTVAEDEGRHGWWQPAARAYAFAPKSNVTGNGKAPQPFGAAPRIEQSNATQ</sequence>
<feature type="transmembrane region" description="Helical" evidence="7">
    <location>
        <begin position="51"/>
        <end position="68"/>
    </location>
</feature>
<feature type="transmembrane region" description="Helical" evidence="7">
    <location>
        <begin position="327"/>
        <end position="345"/>
    </location>
</feature>
<feature type="domain" description="DUF4131" evidence="9">
    <location>
        <begin position="73"/>
        <end position="229"/>
    </location>
</feature>
<keyword evidence="5 7" id="KW-0472">Membrane</keyword>
<keyword evidence="11" id="KW-1185">Reference proteome</keyword>
<feature type="transmembrane region" description="Helical" evidence="7">
    <location>
        <begin position="375"/>
        <end position="392"/>
    </location>
</feature>
<evidence type="ECO:0000313" key="10">
    <source>
        <dbReference type="EMBL" id="MFC0589225.1"/>
    </source>
</evidence>
<feature type="transmembrane region" description="Helical" evidence="7">
    <location>
        <begin position="104"/>
        <end position="121"/>
    </location>
</feature>
<evidence type="ECO:0000256" key="6">
    <source>
        <dbReference type="SAM" id="MobiDB-lite"/>
    </source>
</evidence>
<dbReference type="NCBIfam" id="TIGR00360">
    <property type="entry name" value="ComEC_N-term"/>
    <property type="match status" value="1"/>
</dbReference>
<dbReference type="Pfam" id="PF13567">
    <property type="entry name" value="DUF4131"/>
    <property type="match status" value="1"/>
</dbReference>
<evidence type="ECO:0000256" key="1">
    <source>
        <dbReference type="ARBA" id="ARBA00004651"/>
    </source>
</evidence>
<evidence type="ECO:0000256" key="2">
    <source>
        <dbReference type="ARBA" id="ARBA00022475"/>
    </source>
</evidence>
<keyword evidence="2" id="KW-1003">Cell membrane</keyword>
<dbReference type="InterPro" id="IPR004477">
    <property type="entry name" value="ComEC_N"/>
</dbReference>
<dbReference type="InterPro" id="IPR052159">
    <property type="entry name" value="Competence_DNA_uptake"/>
</dbReference>
<dbReference type="RefSeq" id="WP_379480720.1">
    <property type="nucleotide sequence ID" value="NZ_JBHLTL010000004.1"/>
</dbReference>
<feature type="transmembrane region" description="Helical" evidence="7">
    <location>
        <begin position="74"/>
        <end position="92"/>
    </location>
</feature>
<feature type="region of interest" description="Disordered" evidence="6">
    <location>
        <begin position="1"/>
        <end position="20"/>
    </location>
</feature>
<dbReference type="PANTHER" id="PTHR30619">
    <property type="entry name" value="DNA INTERNALIZATION/COMPETENCE PROTEIN COMEC/REC2"/>
    <property type="match status" value="1"/>
</dbReference>
<feature type="transmembrane region" description="Helical" evidence="7">
    <location>
        <begin position="523"/>
        <end position="547"/>
    </location>
</feature>
<feature type="region of interest" description="Disordered" evidence="6">
    <location>
        <begin position="736"/>
        <end position="759"/>
    </location>
</feature>
<organism evidence="10 11">
    <name type="scientific">Novosphingobium aquiterrae</name>
    <dbReference type="NCBI Taxonomy" id="624388"/>
    <lineage>
        <taxon>Bacteria</taxon>
        <taxon>Pseudomonadati</taxon>
        <taxon>Pseudomonadota</taxon>
        <taxon>Alphaproteobacteria</taxon>
        <taxon>Sphingomonadales</taxon>
        <taxon>Sphingomonadaceae</taxon>
        <taxon>Novosphingobium</taxon>
    </lineage>
</organism>
<keyword evidence="4 7" id="KW-1133">Transmembrane helix</keyword>
<accession>A0ABV6PHB1</accession>
<evidence type="ECO:0000256" key="5">
    <source>
        <dbReference type="ARBA" id="ARBA00023136"/>
    </source>
</evidence>
<comment type="subcellular location">
    <subcellularLocation>
        <location evidence="1">Cell membrane</location>
        <topology evidence="1">Multi-pass membrane protein</topology>
    </subcellularLocation>
</comment>
<dbReference type="PANTHER" id="PTHR30619:SF1">
    <property type="entry name" value="RECOMBINATION PROTEIN 2"/>
    <property type="match status" value="1"/>
</dbReference>
<evidence type="ECO:0000259" key="9">
    <source>
        <dbReference type="Pfam" id="PF13567"/>
    </source>
</evidence>
<feature type="transmembrane region" description="Helical" evidence="7">
    <location>
        <begin position="351"/>
        <end position="368"/>
    </location>
</feature>
<evidence type="ECO:0000313" key="11">
    <source>
        <dbReference type="Proteomes" id="UP001589943"/>
    </source>
</evidence>
<protein>
    <submittedName>
        <fullName evidence="10">ComEC/Rec2 family competence protein</fullName>
    </submittedName>
</protein>
<dbReference type="Proteomes" id="UP001589943">
    <property type="component" value="Unassembled WGS sequence"/>
</dbReference>
<name>A0ABV6PHB1_9SPHN</name>
<proteinExistence type="predicted"/>
<reference evidence="10 11" key="1">
    <citation type="submission" date="2024-09" db="EMBL/GenBank/DDBJ databases">
        <authorList>
            <person name="Sun Q."/>
            <person name="Mori K."/>
        </authorList>
    </citation>
    <scope>NUCLEOTIDE SEQUENCE [LARGE SCALE GENOMIC DNA]</scope>
    <source>
        <strain evidence="10 11">NCAIM B.02537</strain>
    </source>
</reference>
<feature type="transmembrane region" description="Helical" evidence="7">
    <location>
        <begin position="436"/>
        <end position="455"/>
    </location>
</feature>
<dbReference type="Pfam" id="PF03772">
    <property type="entry name" value="Competence"/>
    <property type="match status" value="1"/>
</dbReference>
<evidence type="ECO:0000256" key="3">
    <source>
        <dbReference type="ARBA" id="ARBA00022692"/>
    </source>
</evidence>
<evidence type="ECO:0000259" key="8">
    <source>
        <dbReference type="Pfam" id="PF03772"/>
    </source>
</evidence>
<dbReference type="InterPro" id="IPR025405">
    <property type="entry name" value="DUF4131"/>
</dbReference>
<feature type="transmembrane region" description="Helical" evidence="7">
    <location>
        <begin position="292"/>
        <end position="315"/>
    </location>
</feature>
<keyword evidence="3 7" id="KW-0812">Transmembrane</keyword>
<dbReference type="EMBL" id="JBHLTL010000004">
    <property type="protein sequence ID" value="MFC0589225.1"/>
    <property type="molecule type" value="Genomic_DNA"/>
</dbReference>
<gene>
    <name evidence="10" type="ORF">ACFFF7_07355</name>
</gene>
<evidence type="ECO:0000256" key="4">
    <source>
        <dbReference type="ARBA" id="ARBA00022989"/>
    </source>
</evidence>